<protein>
    <submittedName>
        <fullName evidence="1">Type II toxin-antitoxin system HicB family antitoxin</fullName>
    </submittedName>
</protein>
<reference evidence="1" key="1">
    <citation type="submission" date="2019-04" db="EMBL/GenBank/DDBJ databases">
        <title>Microbes associate with the intestines of laboratory mice.</title>
        <authorList>
            <person name="Navarre W."/>
            <person name="Wong E."/>
            <person name="Huang K."/>
            <person name="Tropini C."/>
            <person name="Ng K."/>
            <person name="Yu B."/>
        </authorList>
    </citation>
    <scope>NUCLEOTIDE SEQUENCE</scope>
    <source>
        <strain evidence="1">NM04_E33</strain>
    </source>
</reference>
<sequence>MDYLEYKGYKGSVEYSKEDDCLVGKVLGLTKETILYEGFTLEELKADFEAGIDSYLAYCESEGIKPSKGYSGTFNVRVSPEMHQRIAMNAAKYGLSLNSYVRQCLERAVMY</sequence>
<dbReference type="EMBL" id="SRYB01000023">
    <property type="protein sequence ID" value="TGY77532.1"/>
    <property type="molecule type" value="Genomic_DNA"/>
</dbReference>
<comment type="caution">
    <text evidence="1">The sequence shown here is derived from an EMBL/GenBank/DDBJ whole genome shotgun (WGS) entry which is preliminary data.</text>
</comment>
<keyword evidence="2" id="KW-1185">Reference proteome</keyword>
<accession>A0AC61RDD2</accession>
<name>A0AC61RDD2_9BACT</name>
<proteinExistence type="predicted"/>
<gene>
    <name evidence="1" type="ORF">E5331_13885</name>
</gene>
<evidence type="ECO:0000313" key="1">
    <source>
        <dbReference type="EMBL" id="TGY77532.1"/>
    </source>
</evidence>
<organism evidence="1 2">
    <name type="scientific">Lepagella muris</name>
    <dbReference type="NCBI Taxonomy" id="3032870"/>
    <lineage>
        <taxon>Bacteria</taxon>
        <taxon>Pseudomonadati</taxon>
        <taxon>Bacteroidota</taxon>
        <taxon>Bacteroidia</taxon>
        <taxon>Bacteroidales</taxon>
        <taxon>Muribaculaceae</taxon>
        <taxon>Lepagella</taxon>
    </lineage>
</organism>
<evidence type="ECO:0000313" key="2">
    <source>
        <dbReference type="Proteomes" id="UP000306319"/>
    </source>
</evidence>
<dbReference type="Proteomes" id="UP000306319">
    <property type="component" value="Unassembled WGS sequence"/>
</dbReference>